<dbReference type="EMBL" id="JAWRVI010000031">
    <property type="protein sequence ID" value="KAK4087523.1"/>
    <property type="molecule type" value="Genomic_DNA"/>
</dbReference>
<evidence type="ECO:0000256" key="1">
    <source>
        <dbReference type="SAM" id="MobiDB-lite"/>
    </source>
</evidence>
<comment type="caution">
    <text evidence="2">The sequence shown here is derived from an EMBL/GenBank/DDBJ whole genome shotgun (WGS) entry which is preliminary data.</text>
</comment>
<evidence type="ECO:0000313" key="2">
    <source>
        <dbReference type="EMBL" id="KAK4087523.1"/>
    </source>
</evidence>
<evidence type="ECO:0000313" key="3">
    <source>
        <dbReference type="Proteomes" id="UP001287286"/>
    </source>
</evidence>
<proteinExistence type="predicted"/>
<name>A0ABR0BTW5_PURLI</name>
<organism evidence="2 3">
    <name type="scientific">Purpureocillium lilacinum</name>
    <name type="common">Paecilomyces lilacinus</name>
    <dbReference type="NCBI Taxonomy" id="33203"/>
    <lineage>
        <taxon>Eukaryota</taxon>
        <taxon>Fungi</taxon>
        <taxon>Dikarya</taxon>
        <taxon>Ascomycota</taxon>
        <taxon>Pezizomycotina</taxon>
        <taxon>Sordariomycetes</taxon>
        <taxon>Hypocreomycetidae</taxon>
        <taxon>Hypocreales</taxon>
        <taxon>Ophiocordycipitaceae</taxon>
        <taxon>Purpureocillium</taxon>
    </lineage>
</organism>
<protein>
    <submittedName>
        <fullName evidence="2">Uncharacterized protein</fullName>
    </submittedName>
</protein>
<gene>
    <name evidence="2" type="ORF">Purlil1_8113</name>
</gene>
<sequence>MMNSWRRVNSGCENMPGNVGAVSTTPPFAAHLADLLFSRDAAISSTVRPEYKRQLSFSLLVPAGYFLCTPSQLSHAPPHTQRLATLLLLVTARFTLHTQYHKPTTAYTLHLLCSNPFYFNLLYRVSDNPSGKKEPSTSASVSAANMSDVEANATPTKPSSAWTEEAKVELLLRIIVQLREDGKNVNWSRVNMPGRTLKSMQNMWTKFNKEIAELKNEEGGAGSDGAKAATPTRAKATPRGRGRPKKSEPIVAPGASDDEEETKVTPKKRGMGRAAANTASKRIKKDADEDTDELVKKSESDIEESGGI</sequence>
<reference evidence="2 3" key="1">
    <citation type="journal article" date="2024" name="Microbiol. Resour. Announc.">
        <title>Genome annotations for the ascomycete fungi Trichoderma harzianum, Trichoderma aggressivum, and Purpureocillium lilacinum.</title>
        <authorList>
            <person name="Beijen E.P.W."/>
            <person name="Ohm R.A."/>
        </authorList>
    </citation>
    <scope>NUCLEOTIDE SEQUENCE [LARGE SCALE GENOMIC DNA]</scope>
    <source>
        <strain evidence="2 3">CBS 150709</strain>
    </source>
</reference>
<feature type="compositionally biased region" description="Low complexity" evidence="1">
    <location>
        <begin position="225"/>
        <end position="235"/>
    </location>
</feature>
<feature type="compositionally biased region" description="Polar residues" evidence="1">
    <location>
        <begin position="136"/>
        <end position="145"/>
    </location>
</feature>
<accession>A0ABR0BTW5</accession>
<feature type="region of interest" description="Disordered" evidence="1">
    <location>
        <begin position="217"/>
        <end position="308"/>
    </location>
</feature>
<keyword evidence="3" id="KW-1185">Reference proteome</keyword>
<feature type="region of interest" description="Disordered" evidence="1">
    <location>
        <begin position="130"/>
        <end position="161"/>
    </location>
</feature>
<dbReference type="Proteomes" id="UP001287286">
    <property type="component" value="Unassembled WGS sequence"/>
</dbReference>